<feature type="compositionally biased region" description="Polar residues" evidence="3">
    <location>
        <begin position="4389"/>
        <end position="4401"/>
    </location>
</feature>
<dbReference type="OrthoDB" id="447516at2759"/>
<comment type="subcellular location">
    <subcellularLocation>
        <location evidence="1">Nucleus</location>
    </subcellularLocation>
</comment>
<sequence>MSRPETVQEATEVTLKTEVEVGASGYSVTGGGEQGIFVKQVLKDSSAAKIFNLREGDQLLSATIFFDDIKYEDALKILQYSEPYKVQFQIKRRFPVAEDKSWALHSPQHQSEDKKQGKEVVDGCGETPKKTVEEDGDREKLIEEPREVRGRRPRDRLSWPKFQGVKGKQRSRPQRSHSSSEACEHEGAREVSPTSTDTEAQFPAEHREKGAGQDSQRRKGRLLSLGFRRGLRPEPSATGHQDTEVLGGLDASRVLEEKLEDTGAGGGSQETAQIQKTRPGLATKKAGDPISPAQRGGAAGRQQRKKKLVKATEELTGPAETGALQTLATEKDDEWEDLTNSITEPSFRDTEVTEGTWTQEKEIQVRIHAIKTPKFSFYSEKAQEMEDKTQRGHTHKTEMTCRSQAEHEAKGQAEIQGVCKTQWATGETELGEKTEFRETQWQKKDGKEPKEMEEDRGGFQMKKSRFKMTAFGWSPTKEKKTQRLEKEVHKQQENFTLTDAGDETKGEMLSINTAKEDMKSPTVDLKRTTAEGKETKSDIDLQATSTELQGEVCTKDSKFKMPKFKMPSFGMMAPSKTTETSLEVSRPNLEANVSPPTFQVDVNTPEASAPLPSADIDLQSGQLGIQIPEGALPKVELSSTGSGVRLKGHLPKVQIPSIKLPEVGLKGPKEDVKGAKGYLSGHELEVSLPGAEVDLQAPSTKQEAEVSVKDSKFKMPKFKMPSFGMTARGKTIEGSLEVSKPKLEADVSLPAVPVELKTPDTRAQLPGTDVALQAPQLGVQLPEKPLPEEELPGAGLKGHLPKVHMPSIKMPKVDLKGPQVDMKGPKVEVKGAKGDLGGAELEVSLPGAEVDLQAISTELEGEVCAKDSKFKMPKFKMPSFSVTVPGETIETSLVVSAPKLQADKTLPGVQVDLKTPEASTSLSSADFDMQAGQMGIKLPEAALPEADLSITGARSSLKGHLPKVEMPSIKLPKVEIKGPKEDVRSAKGDRSGQELEVSLPGAEVDLQAPSTKLEAKESVKDSKFKMPKFKMPSFGVTAAGKTTEDSPEVYASKLAADVSLSAIQVDLKTPETTASQPSADIDLQTGQLGGERLMGALHKAELSTTGLETGQKGHLPKVQMPSIKRPKVELKGSKEEVKGAKGDVSGPKLQVSLPGTEVDLQAPSTKREAEGSVKDSKFKMPKFKMPSFSMTVPGQPVEASLEVSTPKLEADGPKVEVKGAKGDLGGTKLEVCLPGAEVDLQAISTKLEGEVCAKDSKFQMPKFKMPSGVMTPGKSTEASLEVSTPKLHADVSLPAIQVDLKTPEVSAPLPSTDSDLWARQLGIQIPEGALHEEKLSITDSRAGLKGHLPKVQMPSIKLPKVELKGRKADVRDTKGDLSGHELEMSMPGAEMDLQAPKAKQEAEISVKDSKFKMPKFKMPSFGMTVPEKTIEGSMEVSTTKLVAYVSLPAVQGDLKIPEASAPLPSADTDLQAGQLGIQIPEGAGTEVELSNTGAGAGLKGHVPKMQMPSIEKPKVELKGTKMDGALPEAELSDMRSGAGLKGHLPKLQMPSIKLPEVELKGPKQDMIGGEDDLSGPELEVSLPGHEVALKAPSAKLEAKVSVKDSKFKMPKFKMPSFGMTAPGKTIEGSLEVSAPKMETDVSLPDVQVDLKTPEDSTPLPYTDIDLQAGQLGGEQPTGSLPKAELSFMGASAGWKGDLPKMQMPSIKMPKVELKGAKVDVKGSKGKLRGSELGVSLPGTEVDLQAPSAKQEAEVSVKDSKFKMPKFKMPSFGMTAPGKTIEGSLEVSAPQLEADVPLPAIPVDLKTPDTKAQLPGTDVALQAPQLGVQLPEKPLPEDELPGIKMPKVDLKGPRVDLKGPKVEVKGTKGDLGGAELEVLLPCTEVDLQAISTELEGEVCAKDSKFKMPKFKMPSFGMTAPGETIEGSLEVSAPKLEADVSLPAIQVDLKSPEVSAPLPSTDTDLQAGQLGIQIPEGTLPEAELSTMGSAASMKGYRPKVQMPSIKLPKVNLKQSKADVTGTKGDLGHEQEVWLPGAEVDLQEELPGAGLKGHLPKVHMPSMKMSKVDLKGPQVNMKGPKVEVKGSRGDVSGAEREVSLPGAEVDIQAISTELEGEVCTKDSKFKMPNFKMPSFGVMAPGKTFETSLEVSAVQLQADVSLPSVLVELKTSEASTSLSSADTDLQAGQQGIQIPEGALPEVDLSTTGSSDSLKRHLPQVHMPSIRLPKGELKEPNVDVKGAKGDLSGHERDVSLPGSEVDLQAPSAKLEAEVSVKDSKFKMPKFKMPSFGVMAPGKTTEGSLEVSAPKLEANVSLPDVQVDLKTPEASTSLSSADLDLQAGQKGVELPEAALFRAELPATVSGAGLKRHLPKVQMPSIKLPEVELKGPKEDVKGTKGDLSGPELEGSLPGAKVALQAPSAKQEAKVSVKDSKFKMPKFKMPSFGMTASGKTIEGSLEVSAPKLEADVSLPAIQVDLKTPEDSAPLPSDDIDLQAEQLGREQPRGALPEAHLSIMGAGVGLKGHLPKVQMPSIKMPKVELKGTKADGKGSQGKLSGSEIEVSLPGTEVDLQAPSTKQEAEVSVKDSKFKMPKFKMPLDLQAISTELEGEVCTKDSKFKMPKFKMPSFGMTVPGKTIEGSLEVSAPKLEADVSLPAIQVDLKTPEARALLSSADFDLQAGQMGVELPKGALPELELSTTGSEDSLKGHLPKVQMPRIKLPKVELKGPKEDVNGPKGNLSGHELEVSLPGTEVDLQAPSAKQEAEVLVKDSKFKMPKFRMPSFGMMAPGKSNEASLEVSAPKLEADVSLPAIPVDLKTPDTRAQLPCTDVDFQTPQVGVPLPETALPEAELPGADLKGHLPMVQMPSMKMPKVDLKVPQVDMKGPMVEVKGSRGDLGVTELEVSLPGAEVDLQAISTELEGEVCAKDSKFKMPKFKKPSFSVTSPGETIKASLEVSSPKLETNVSLPAVQVDLKTPEVSPPLPSTDIDLQAEQLGGELPTGALPKAELSSMGSGAGLKGHLPKVQMPNIKMPKVEQRGTKAEVKGSKGKLSGSELQVSLPGAKVDLQAPSAKQEAEVSVKDSKFKMPKFKMPSFGVTAPSKTIEALLEVSPSKLEADVSLPTVQVDLKTPEASAVLPCADMELSATQPGLQLPDNTAPEAELPGASLKGHLCSVHLQSIQLSKVELKGPKADMQGPEGNAVGPELEASLPGSEVDLQDTGSKVEGELSVSTAKMPTCQILDCSVNTPCRFDASQELCGTMVETEMSLPVVHLDVKSSEASAHLLSTDVELHSGNLGWKPSKGVPLSTELQCASLKAHPPGAQMPSIMLPKVDLKGPQGDLSSTAGQCVCECSTDSDVSLSSGKDGSKYGFTKSSLGLSAHDTVDRVFVRDEAHFPALLDHSLSPQLHLASAEPLDAAVSRPRPTIPSPKLTLSDLPSCNTGSIEPTLAQPEPSVFPPTEGVMLTPLQGPAVFTHGAPWEAASLSLVVAPSVGSQSSVDTQTEQAPQAALTGHHSHPEGLLSPRVTFPKFHKPRFMVSFPRAVAPEGDPGTTEWGLVPPLCQALGQDSSSHSAKASQLPGSWPAPRAALLSQKMGSPWSPSAGGAVAEGAEGEGARGPFKTRFKLPLFSRSPKKEARSAGDTSCHLEDHSGSLAMGLDHEAFHPGVQGSHTEANIALPPGKEGDVGRTRKAGLALPRLALPKFKASKGQAELWLQGDTATVLSHTGDCDATESSGSKGSVSSSGHPEGPQEAGHMACQVSQPLAPSVGLANPDLQSFPAKEGESQCEAVPRRDLMVGGDSQGSGLLDVSASQPCGEGTAPTMGEPLKPSLGYRDQVFPQESPEESPTAEGTAADSQEHSFKMPKLRRPSFGQPSSKERSGTGEQSRARLHVLVATAPAQAAAASSVLAVSPPGSGVEASVSWQPPNTEAAATGPGSASYADVLKRDLHCSGLKPHPPSVGKTRGDQPLSKAYIYPAEGSVPLQKPSRRPLESQAPAAREEKTELWPSLPEGPVTLRVSSTDVPSQVSMVDMQQLWEDSVLTVTFPKLKVPRFSFPAPGSEVDIFFPVVRDVRGVGAGEDPGPGLWDASLLRAGPREPREQPMGSTCTSDASPVSKVKAHIQGVQGESHKVMVYSQAMQESVELMVPKAFPTHIVRESEVPTSTVQIPSYGFSLLKLKTLGPPTQAPDPRVQEGSAATRVGSVPEGCAPEATEPFEEVSVSTSLPEPWMLRPGVPAKPPPADGGSDDEEEPAETLEFLPEESGEAAAPLAAEDGVPKGGPEGTKTSGMFWSWLPSIGFSSSVSEAPAGPREDAQRSVPVQTQPGPRPDLEPPKRQERVGWFRFPKLGFSSSPTKQVKSTEDEAGLAEPTRQEESTTFFDARESFTPEEKEGEPAASTPDTTAMVASSARTELILLEPDTCTSKESAPRPMSK</sequence>
<keyword evidence="2" id="KW-0539">Nucleus</keyword>
<dbReference type="InterPro" id="IPR036034">
    <property type="entry name" value="PDZ_sf"/>
</dbReference>
<proteinExistence type="predicted"/>
<dbReference type="GO" id="GO:0005634">
    <property type="term" value="C:nucleus"/>
    <property type="evidence" value="ECO:0007669"/>
    <property type="project" value="UniProtKB-SubCell"/>
</dbReference>
<dbReference type="InterPro" id="IPR052082">
    <property type="entry name" value="Myelin_sheath_structural"/>
</dbReference>
<evidence type="ECO:0000256" key="1">
    <source>
        <dbReference type="ARBA" id="ARBA00004123"/>
    </source>
</evidence>
<feature type="compositionally biased region" description="Low complexity" evidence="3">
    <location>
        <begin position="3726"/>
        <end position="3737"/>
    </location>
</feature>
<dbReference type="SMART" id="SM00228">
    <property type="entry name" value="PDZ"/>
    <property type="match status" value="1"/>
</dbReference>
<feature type="region of interest" description="Disordered" evidence="3">
    <location>
        <begin position="1129"/>
        <end position="1151"/>
    </location>
</feature>
<feature type="compositionally biased region" description="Basic and acidic residues" evidence="3">
    <location>
        <begin position="4319"/>
        <end position="4331"/>
    </location>
</feature>
<accession>A0A6P6DNB6</accession>
<feature type="region of interest" description="Disordered" evidence="3">
    <location>
        <begin position="431"/>
        <end position="543"/>
    </location>
</feature>
<dbReference type="Proteomes" id="UP000515203">
    <property type="component" value="Unplaced"/>
</dbReference>
<dbReference type="PROSITE" id="PS50106">
    <property type="entry name" value="PDZ"/>
    <property type="match status" value="1"/>
</dbReference>
<feature type="region of interest" description="Disordered" evidence="3">
    <location>
        <begin position="2991"/>
        <end position="3047"/>
    </location>
</feature>
<feature type="region of interest" description="Disordered" evidence="3">
    <location>
        <begin position="3488"/>
        <end position="3514"/>
    </location>
</feature>
<dbReference type="PANTHER" id="PTHR23348">
    <property type="entry name" value="PERIAXIN/AHNAK"/>
    <property type="match status" value="1"/>
</dbReference>
<dbReference type="GO" id="GO:0043034">
    <property type="term" value="C:costamere"/>
    <property type="evidence" value="ECO:0007669"/>
    <property type="project" value="TreeGrafter"/>
</dbReference>
<name>A0A6P6DNB6_OCTDE</name>
<keyword evidence="5" id="KW-1185">Reference proteome</keyword>
<dbReference type="GeneID" id="101581504"/>
<feature type="compositionally biased region" description="Basic and acidic residues" evidence="3">
    <location>
        <begin position="514"/>
        <end position="539"/>
    </location>
</feature>
<feature type="region of interest" description="Disordered" evidence="3">
    <location>
        <begin position="3972"/>
        <end position="4002"/>
    </location>
</feature>
<dbReference type="RefSeq" id="XP_023561421.1">
    <property type="nucleotide sequence ID" value="XM_023705653.1"/>
</dbReference>
<feature type="compositionally biased region" description="Basic and acidic residues" evidence="3">
    <location>
        <begin position="110"/>
        <end position="158"/>
    </location>
</feature>
<evidence type="ECO:0000313" key="6">
    <source>
        <dbReference type="RefSeq" id="XP_023561421.1"/>
    </source>
</evidence>
<feature type="compositionally biased region" description="Basic and acidic residues" evidence="3">
    <location>
        <begin position="204"/>
        <end position="217"/>
    </location>
</feature>
<dbReference type="FunFam" id="2.30.42.10:FF:000225">
    <property type="entry name" value="AHNAK2 isoform 1"/>
    <property type="match status" value="1"/>
</dbReference>
<dbReference type="PANTHER" id="PTHR23348:SF37">
    <property type="entry name" value="PROTEIN AHNAK2"/>
    <property type="match status" value="1"/>
</dbReference>
<feature type="compositionally biased region" description="Polar residues" evidence="3">
    <location>
        <begin position="594"/>
        <end position="606"/>
    </location>
</feature>
<feature type="compositionally biased region" description="Basic and acidic residues" evidence="3">
    <location>
        <begin position="4361"/>
        <end position="4384"/>
    </location>
</feature>
<feature type="region of interest" description="Disordered" evidence="3">
    <location>
        <begin position="3902"/>
        <end position="3929"/>
    </location>
</feature>
<feature type="region of interest" description="Disordered" evidence="3">
    <location>
        <begin position="3717"/>
        <end position="3882"/>
    </location>
</feature>
<dbReference type="Gene3D" id="2.30.42.10">
    <property type="match status" value="1"/>
</dbReference>
<feature type="region of interest" description="Disordered" evidence="3">
    <location>
        <begin position="589"/>
        <end position="614"/>
    </location>
</feature>
<evidence type="ECO:0000256" key="2">
    <source>
        <dbReference type="ARBA" id="ARBA00023242"/>
    </source>
</evidence>
<feature type="region of interest" description="Disordered" evidence="3">
    <location>
        <begin position="2068"/>
        <end position="2091"/>
    </location>
</feature>
<feature type="domain" description="PDZ" evidence="4">
    <location>
        <begin position="12"/>
        <end position="79"/>
    </location>
</feature>
<feature type="compositionally biased region" description="Basic and acidic residues" evidence="3">
    <location>
        <begin position="3625"/>
        <end position="3640"/>
    </location>
</feature>
<dbReference type="InterPro" id="IPR001478">
    <property type="entry name" value="PDZ"/>
</dbReference>
<feature type="region of interest" description="Disordered" evidence="3">
    <location>
        <begin position="4173"/>
        <end position="4424"/>
    </location>
</feature>
<feature type="region of interest" description="Disordered" evidence="3">
    <location>
        <begin position="3586"/>
        <end position="3640"/>
    </location>
</feature>
<feature type="compositionally biased region" description="Polar residues" evidence="3">
    <location>
        <begin position="3488"/>
        <end position="3498"/>
    </location>
</feature>
<feature type="compositionally biased region" description="Basic and acidic residues" evidence="3">
    <location>
        <begin position="3026"/>
        <end position="3039"/>
    </location>
</feature>
<organism evidence="5 6">
    <name type="scientific">Octodon degus</name>
    <name type="common">Degu</name>
    <name type="synonym">Sciurus degus</name>
    <dbReference type="NCBI Taxonomy" id="10160"/>
    <lineage>
        <taxon>Eukaryota</taxon>
        <taxon>Metazoa</taxon>
        <taxon>Chordata</taxon>
        <taxon>Craniata</taxon>
        <taxon>Vertebrata</taxon>
        <taxon>Euteleostomi</taxon>
        <taxon>Mammalia</taxon>
        <taxon>Eutheria</taxon>
        <taxon>Euarchontoglires</taxon>
        <taxon>Glires</taxon>
        <taxon>Rodentia</taxon>
        <taxon>Hystricomorpha</taxon>
        <taxon>Octodontidae</taxon>
        <taxon>Octodon</taxon>
    </lineage>
</organism>
<feature type="compositionally biased region" description="Basic and acidic residues" evidence="3">
    <location>
        <begin position="1129"/>
        <end position="1141"/>
    </location>
</feature>
<dbReference type="InParanoid" id="A0A6P6DNB6"/>
<protein>
    <submittedName>
        <fullName evidence="6">Protein AHNAK2</fullName>
    </submittedName>
</protein>
<gene>
    <name evidence="6" type="primary">Ahnak2</name>
</gene>
<dbReference type="GO" id="GO:0043484">
    <property type="term" value="P:regulation of RNA splicing"/>
    <property type="evidence" value="ECO:0007669"/>
    <property type="project" value="TreeGrafter"/>
</dbReference>
<feature type="compositionally biased region" description="Acidic residues" evidence="3">
    <location>
        <begin position="4236"/>
        <end position="4255"/>
    </location>
</feature>
<dbReference type="SUPFAM" id="SSF50156">
    <property type="entry name" value="PDZ domain-like"/>
    <property type="match status" value="1"/>
</dbReference>
<reference evidence="6" key="1">
    <citation type="submission" date="2025-08" db="UniProtKB">
        <authorList>
            <consortium name="RefSeq"/>
        </authorList>
    </citation>
    <scope>IDENTIFICATION</scope>
</reference>
<evidence type="ECO:0000313" key="5">
    <source>
        <dbReference type="Proteomes" id="UP000515203"/>
    </source>
</evidence>
<feature type="compositionally biased region" description="Basic and acidic residues" evidence="3">
    <location>
        <begin position="431"/>
        <end position="457"/>
    </location>
</feature>
<feature type="compositionally biased region" description="Basic and acidic residues" evidence="3">
    <location>
        <begin position="476"/>
        <end position="492"/>
    </location>
</feature>
<evidence type="ECO:0000256" key="3">
    <source>
        <dbReference type="SAM" id="MobiDB-lite"/>
    </source>
</evidence>
<dbReference type="CTD" id="113146"/>
<feature type="region of interest" description="Disordered" evidence="3">
    <location>
        <begin position="101"/>
        <end position="333"/>
    </location>
</feature>
<evidence type="ECO:0000259" key="4">
    <source>
        <dbReference type="PROSITE" id="PS50106"/>
    </source>
</evidence>
<feature type="compositionally biased region" description="Basic and acidic residues" evidence="3">
    <location>
        <begin position="2077"/>
        <end position="2091"/>
    </location>
</feature>
<dbReference type="FunCoup" id="A0A6P6DNB6">
    <property type="interactions" value="22"/>
</dbReference>
<feature type="region of interest" description="Disordered" evidence="3">
    <location>
        <begin position="3655"/>
        <end position="3680"/>
    </location>
</feature>